<proteinExistence type="predicted"/>
<comment type="caution">
    <text evidence="1">The sequence shown here is derived from an EMBL/GenBank/DDBJ whole genome shotgun (WGS) entry which is preliminary data.</text>
</comment>
<name>A0A392Q6Q0_9FABA</name>
<feature type="non-terminal residue" evidence="1">
    <location>
        <position position="1"/>
    </location>
</feature>
<evidence type="ECO:0000313" key="2">
    <source>
        <dbReference type="Proteomes" id="UP000265520"/>
    </source>
</evidence>
<dbReference type="AlphaFoldDB" id="A0A392Q6Q0"/>
<dbReference type="EMBL" id="LXQA010115423">
    <property type="protein sequence ID" value="MCI19567.1"/>
    <property type="molecule type" value="Genomic_DNA"/>
</dbReference>
<protein>
    <submittedName>
        <fullName evidence="1">Uncharacterized protein</fullName>
    </submittedName>
</protein>
<organism evidence="1 2">
    <name type="scientific">Trifolium medium</name>
    <dbReference type="NCBI Taxonomy" id="97028"/>
    <lineage>
        <taxon>Eukaryota</taxon>
        <taxon>Viridiplantae</taxon>
        <taxon>Streptophyta</taxon>
        <taxon>Embryophyta</taxon>
        <taxon>Tracheophyta</taxon>
        <taxon>Spermatophyta</taxon>
        <taxon>Magnoliopsida</taxon>
        <taxon>eudicotyledons</taxon>
        <taxon>Gunneridae</taxon>
        <taxon>Pentapetalae</taxon>
        <taxon>rosids</taxon>
        <taxon>fabids</taxon>
        <taxon>Fabales</taxon>
        <taxon>Fabaceae</taxon>
        <taxon>Papilionoideae</taxon>
        <taxon>50 kb inversion clade</taxon>
        <taxon>NPAAA clade</taxon>
        <taxon>Hologalegina</taxon>
        <taxon>IRL clade</taxon>
        <taxon>Trifolieae</taxon>
        <taxon>Trifolium</taxon>
    </lineage>
</organism>
<accession>A0A392Q6Q0</accession>
<sequence length="68" mass="6840">IASGGTAGCAGHKHRCRASLSRLLALSGVQGLALGSGRAHPGLSTACCARRRPMGAGRAYKLGRFGCC</sequence>
<dbReference type="Proteomes" id="UP000265520">
    <property type="component" value="Unassembled WGS sequence"/>
</dbReference>
<keyword evidence="2" id="KW-1185">Reference proteome</keyword>
<reference evidence="1 2" key="1">
    <citation type="journal article" date="2018" name="Front. Plant Sci.">
        <title>Red Clover (Trifolium pratense) and Zigzag Clover (T. medium) - A Picture of Genomic Similarities and Differences.</title>
        <authorList>
            <person name="Dluhosova J."/>
            <person name="Istvanek J."/>
            <person name="Nedelnik J."/>
            <person name="Repkova J."/>
        </authorList>
    </citation>
    <scope>NUCLEOTIDE SEQUENCE [LARGE SCALE GENOMIC DNA]</scope>
    <source>
        <strain evidence="2">cv. 10/8</strain>
        <tissue evidence="1">Leaf</tissue>
    </source>
</reference>
<evidence type="ECO:0000313" key="1">
    <source>
        <dbReference type="EMBL" id="MCI19567.1"/>
    </source>
</evidence>